<dbReference type="Proteomes" id="UP000244240">
    <property type="component" value="Unassembled WGS sequence"/>
</dbReference>
<comment type="caution">
    <text evidence="1">The sequence shown here is derived from an EMBL/GenBank/DDBJ whole genome shotgun (WGS) entry which is preliminary data.</text>
</comment>
<dbReference type="EMBL" id="QBKR01000002">
    <property type="protein sequence ID" value="PTX64647.1"/>
    <property type="molecule type" value="Genomic_DNA"/>
</dbReference>
<keyword evidence="2" id="KW-1185">Reference proteome</keyword>
<dbReference type="RefSeq" id="WP_170109445.1">
    <property type="nucleotide sequence ID" value="NZ_QBKR01000002.1"/>
</dbReference>
<name>A0A2T6C8K5_9BACL</name>
<dbReference type="AlphaFoldDB" id="A0A2T6C8K5"/>
<proteinExistence type="predicted"/>
<gene>
    <name evidence="1" type="ORF">C8P63_102141</name>
</gene>
<evidence type="ECO:0000313" key="2">
    <source>
        <dbReference type="Proteomes" id="UP000244240"/>
    </source>
</evidence>
<organism evidence="1 2">
    <name type="scientific">Melghirimyces profundicolus</name>
    <dbReference type="NCBI Taxonomy" id="1242148"/>
    <lineage>
        <taxon>Bacteria</taxon>
        <taxon>Bacillati</taxon>
        <taxon>Bacillota</taxon>
        <taxon>Bacilli</taxon>
        <taxon>Bacillales</taxon>
        <taxon>Thermoactinomycetaceae</taxon>
        <taxon>Melghirimyces</taxon>
    </lineage>
</organism>
<accession>A0A2T6C8K5</accession>
<evidence type="ECO:0000313" key="1">
    <source>
        <dbReference type="EMBL" id="PTX64647.1"/>
    </source>
</evidence>
<protein>
    <submittedName>
        <fullName evidence="1">Uncharacterized protein</fullName>
    </submittedName>
</protein>
<sequence length="50" mass="5841">MKDRELVETVVRMVVEKMKRMELERTENGTSTTRARVIDYLPGDKNNRSG</sequence>
<reference evidence="1 2" key="1">
    <citation type="submission" date="2018-04" db="EMBL/GenBank/DDBJ databases">
        <title>Genomic Encyclopedia of Archaeal and Bacterial Type Strains, Phase II (KMG-II): from individual species to whole genera.</title>
        <authorList>
            <person name="Goeker M."/>
        </authorList>
    </citation>
    <scope>NUCLEOTIDE SEQUENCE [LARGE SCALE GENOMIC DNA]</scope>
    <source>
        <strain evidence="1 2">DSM 45787</strain>
    </source>
</reference>